<organism evidence="1 2">
    <name type="scientific">Mikania micrantha</name>
    <name type="common">bitter vine</name>
    <dbReference type="NCBI Taxonomy" id="192012"/>
    <lineage>
        <taxon>Eukaryota</taxon>
        <taxon>Viridiplantae</taxon>
        <taxon>Streptophyta</taxon>
        <taxon>Embryophyta</taxon>
        <taxon>Tracheophyta</taxon>
        <taxon>Spermatophyta</taxon>
        <taxon>Magnoliopsida</taxon>
        <taxon>eudicotyledons</taxon>
        <taxon>Gunneridae</taxon>
        <taxon>Pentapetalae</taxon>
        <taxon>asterids</taxon>
        <taxon>campanulids</taxon>
        <taxon>Asterales</taxon>
        <taxon>Asteraceae</taxon>
        <taxon>Asteroideae</taxon>
        <taxon>Heliantheae alliance</taxon>
        <taxon>Eupatorieae</taxon>
        <taxon>Mikania</taxon>
    </lineage>
</organism>
<evidence type="ECO:0000313" key="1">
    <source>
        <dbReference type="EMBL" id="KAD5507764.1"/>
    </source>
</evidence>
<keyword evidence="2" id="KW-1185">Reference proteome</keyword>
<name>A0A5N6NWV4_9ASTR</name>
<evidence type="ECO:0000313" key="2">
    <source>
        <dbReference type="Proteomes" id="UP000326396"/>
    </source>
</evidence>
<dbReference type="Proteomes" id="UP000326396">
    <property type="component" value="Linkage Group LG16"/>
</dbReference>
<protein>
    <recommendedName>
        <fullName evidence="3">Reverse transcriptase Ty1/copia-type domain-containing protein</fullName>
    </recommendedName>
</protein>
<comment type="caution">
    <text evidence="1">The sequence shown here is derived from an EMBL/GenBank/DDBJ whole genome shotgun (WGS) entry which is preliminary data.</text>
</comment>
<proteinExistence type="predicted"/>
<dbReference type="OrthoDB" id="1645289at2759"/>
<evidence type="ECO:0008006" key="3">
    <source>
        <dbReference type="Google" id="ProtNLM"/>
    </source>
</evidence>
<dbReference type="EMBL" id="SZYD01000008">
    <property type="protein sequence ID" value="KAD5507764.1"/>
    <property type="molecule type" value="Genomic_DNA"/>
</dbReference>
<gene>
    <name evidence="1" type="ORF">E3N88_15467</name>
</gene>
<reference evidence="1 2" key="1">
    <citation type="submission" date="2019-05" db="EMBL/GenBank/DDBJ databases">
        <title>Mikania micrantha, genome provides insights into the molecular mechanism of rapid growth.</title>
        <authorList>
            <person name="Liu B."/>
        </authorList>
    </citation>
    <scope>NUCLEOTIDE SEQUENCE [LARGE SCALE GENOMIC DNA]</scope>
    <source>
        <strain evidence="1">NLD-2019</strain>
        <tissue evidence="1">Leaf</tissue>
    </source>
</reference>
<accession>A0A5N6NWV4</accession>
<dbReference type="AlphaFoldDB" id="A0A5N6NWV4"/>
<sequence length="176" mass="19510">MNNRAHAPACSAVSRGVTLEYSKVSGSSKNPDFDLQKVQDKGRIHLPTNLPPIIPLVHQATSNFTGPTPTQSELTTTPNQLLVIREWKKAMSTEIDSMMKNGVWDLVKLPNGEKPVGCKWVFKTEAKKEQIRMIPYTSVVVSLLYAQVCTHPDIAYIVGMLGSYQTNSGLDHWKSS</sequence>